<dbReference type="InterPro" id="IPR050109">
    <property type="entry name" value="HTH-type_TetR-like_transc_reg"/>
</dbReference>
<dbReference type="Pfam" id="PF00440">
    <property type="entry name" value="TetR_N"/>
    <property type="match status" value="1"/>
</dbReference>
<reference evidence="4 5" key="1">
    <citation type="submission" date="2020-08" db="EMBL/GenBank/DDBJ databases">
        <title>Genome sequence of Rhodobacteraceae bacterium Lw-13e.</title>
        <authorList>
            <person name="Poehlein A."/>
            <person name="Wolter L."/>
            <person name="Daniel R."/>
            <person name="Brinkhoff T."/>
        </authorList>
    </citation>
    <scope>NUCLEOTIDE SEQUENCE [LARGE SCALE GENOMIC DNA]</scope>
    <source>
        <strain evidence="4 5">Lw-13e</strain>
    </source>
</reference>
<dbReference type="PANTHER" id="PTHR30055:SF146">
    <property type="entry name" value="HTH-TYPE TRANSCRIPTIONAL DUAL REGULATOR CECR"/>
    <property type="match status" value="1"/>
</dbReference>
<evidence type="ECO:0000256" key="2">
    <source>
        <dbReference type="ARBA" id="ARBA00023125"/>
    </source>
</evidence>
<dbReference type="FunFam" id="1.10.10.60:FF:000141">
    <property type="entry name" value="TetR family transcriptional regulator"/>
    <property type="match status" value="1"/>
</dbReference>
<evidence type="ECO:0000313" key="4">
    <source>
        <dbReference type="EMBL" id="QPM88859.1"/>
    </source>
</evidence>
<proteinExistence type="predicted"/>
<dbReference type="OrthoDB" id="9816431at2"/>
<keyword evidence="5" id="KW-1185">Reference proteome</keyword>
<dbReference type="GO" id="GO:0003700">
    <property type="term" value="F:DNA-binding transcription factor activity"/>
    <property type="evidence" value="ECO:0007669"/>
    <property type="project" value="TreeGrafter"/>
</dbReference>
<dbReference type="AlphaFoldDB" id="A0A418SGT2"/>
<keyword evidence="1" id="KW-0805">Transcription regulation</keyword>
<dbReference type="SUPFAM" id="SSF48498">
    <property type="entry name" value="Tetracyclin repressor-like, C-terminal domain"/>
    <property type="match status" value="1"/>
</dbReference>
<dbReference type="PANTHER" id="PTHR30055">
    <property type="entry name" value="HTH-TYPE TRANSCRIPTIONAL REGULATOR RUTR"/>
    <property type="match status" value="1"/>
</dbReference>
<dbReference type="Gene3D" id="1.10.357.10">
    <property type="entry name" value="Tetracycline Repressor, domain 2"/>
    <property type="match status" value="1"/>
</dbReference>
<dbReference type="RefSeq" id="WP_119839161.1">
    <property type="nucleotide sequence ID" value="NZ_CP060436.1"/>
</dbReference>
<keyword evidence="3" id="KW-0804">Transcription</keyword>
<dbReference type="GO" id="GO:0000976">
    <property type="term" value="F:transcription cis-regulatory region binding"/>
    <property type="evidence" value="ECO:0007669"/>
    <property type="project" value="TreeGrafter"/>
</dbReference>
<dbReference type="InterPro" id="IPR039536">
    <property type="entry name" value="TetR_C_Proteobacteria"/>
</dbReference>
<dbReference type="InterPro" id="IPR001647">
    <property type="entry name" value="HTH_TetR"/>
</dbReference>
<evidence type="ECO:0000313" key="5">
    <source>
        <dbReference type="Proteomes" id="UP000283786"/>
    </source>
</evidence>
<dbReference type="PRINTS" id="PR00455">
    <property type="entry name" value="HTHTETR"/>
</dbReference>
<dbReference type="EMBL" id="CP060436">
    <property type="protein sequence ID" value="QPM88859.1"/>
    <property type="molecule type" value="Genomic_DNA"/>
</dbReference>
<dbReference type="PROSITE" id="PS50977">
    <property type="entry name" value="HTH_TETR_2"/>
    <property type="match status" value="1"/>
</dbReference>
<sequence>MGRLGRPLAMEAEERREKIFAVAEALFCAHGYRAVSMAQIAAAAGMSKRTIYGAFMSKEDLLNGLIASSLVWDDSVESLPADPVDRLRLQVRRVTRRVLSERHINLCRLAISESMDKETLAHSFLEHGILRSRRAVIETLSQVDPARCRVDLPAETMASMLFGAGSAVSLVTALMGGPMPDLDHQVALAEAVVTALFLPA</sequence>
<evidence type="ECO:0000256" key="3">
    <source>
        <dbReference type="ARBA" id="ARBA00023163"/>
    </source>
</evidence>
<dbReference type="Proteomes" id="UP000283786">
    <property type="component" value="Chromosome"/>
</dbReference>
<keyword evidence="2" id="KW-0238">DNA-binding</keyword>
<gene>
    <name evidence="4" type="ORF">PSAL_000620</name>
</gene>
<protein>
    <submittedName>
        <fullName evidence="4">Uncharacterized protein</fullName>
    </submittedName>
</protein>
<accession>A0A418SGT2</accession>
<dbReference type="InterPro" id="IPR009057">
    <property type="entry name" value="Homeodomain-like_sf"/>
</dbReference>
<name>A0A418SGT2_9RHOB</name>
<dbReference type="SUPFAM" id="SSF46689">
    <property type="entry name" value="Homeodomain-like"/>
    <property type="match status" value="1"/>
</dbReference>
<dbReference type="InterPro" id="IPR036271">
    <property type="entry name" value="Tet_transcr_reg_TetR-rel_C_sf"/>
</dbReference>
<evidence type="ECO:0000256" key="1">
    <source>
        <dbReference type="ARBA" id="ARBA00023015"/>
    </source>
</evidence>
<organism evidence="4 5">
    <name type="scientific">Pseudooceanicola algae</name>
    <dbReference type="NCBI Taxonomy" id="1537215"/>
    <lineage>
        <taxon>Bacteria</taxon>
        <taxon>Pseudomonadati</taxon>
        <taxon>Pseudomonadota</taxon>
        <taxon>Alphaproteobacteria</taxon>
        <taxon>Rhodobacterales</taxon>
        <taxon>Paracoccaceae</taxon>
        <taxon>Pseudooceanicola</taxon>
    </lineage>
</organism>
<dbReference type="Pfam" id="PF14246">
    <property type="entry name" value="TetR_C_7"/>
    <property type="match status" value="1"/>
</dbReference>
<dbReference type="KEGG" id="palw:PSAL_000620"/>